<evidence type="ECO:0000256" key="1">
    <source>
        <dbReference type="ARBA" id="ARBA00023002"/>
    </source>
</evidence>
<evidence type="ECO:0000259" key="4">
    <source>
        <dbReference type="Pfam" id="PF25137"/>
    </source>
</evidence>
<gene>
    <name evidence="5" type="ORF">PQQ73_33910</name>
</gene>
<keyword evidence="6" id="KW-1185">Reference proteome</keyword>
<evidence type="ECO:0000256" key="2">
    <source>
        <dbReference type="ARBA" id="ARBA00023027"/>
    </source>
</evidence>
<sequence length="353" mass="37721">MQQSFVYEAQPARVVFGSATSARLPEEVERLGLQRVLVLCTPQQTSLARRIQSLLGERAVAVFSGATMHTPVDVTERALAVVREQKIDGVVAVGGGSTTGLGKAIALRTDLPQIVLPTTYAGSEMTPILGQTENGLKTTQRSPKVLPEVVIYDVDLTLSLPAAGSATSALNAMAHAVEALYAPDTNPIISLMAEKGIRAIVSALPRVIRKTDDPDARYELLMGAWLCACCLGATTMGLHHKLCHTLGGLFDLPHAETHAIVLPYALAYNAAEVPTAMTHLRRAMNTDNPVQALLQLERQCSIPLALRDVGMPHEGVATAVAQVMANPYRNPRALGQRALSELLERAWSGSGID</sequence>
<dbReference type="InterPro" id="IPR001670">
    <property type="entry name" value="ADH_Fe/GldA"/>
</dbReference>
<dbReference type="SUPFAM" id="SSF56796">
    <property type="entry name" value="Dehydroquinate synthase-like"/>
    <property type="match status" value="1"/>
</dbReference>
<dbReference type="RefSeq" id="WP_408157360.1">
    <property type="nucleotide sequence ID" value="NZ_JAQQCL010000042.1"/>
</dbReference>
<protein>
    <submittedName>
        <fullName evidence="5">Maleylacetate reductase</fullName>
    </submittedName>
</protein>
<evidence type="ECO:0000259" key="3">
    <source>
        <dbReference type="Pfam" id="PF00465"/>
    </source>
</evidence>
<evidence type="ECO:0000313" key="6">
    <source>
        <dbReference type="Proteomes" id="UP001629392"/>
    </source>
</evidence>
<evidence type="ECO:0000313" key="5">
    <source>
        <dbReference type="EMBL" id="MFM0721304.1"/>
    </source>
</evidence>
<dbReference type="InterPro" id="IPR056798">
    <property type="entry name" value="ADH_Fe_C"/>
</dbReference>
<dbReference type="PANTHER" id="PTHR11496:SF83">
    <property type="entry name" value="HYDROXYACID-OXOACID TRANSHYDROGENASE, MITOCHONDRIAL"/>
    <property type="match status" value="1"/>
</dbReference>
<feature type="domain" description="Fe-containing alcohol dehydrogenase-like C-terminal" evidence="4">
    <location>
        <begin position="166"/>
        <end position="347"/>
    </location>
</feature>
<dbReference type="PANTHER" id="PTHR11496">
    <property type="entry name" value="ALCOHOL DEHYDROGENASE"/>
    <property type="match status" value="1"/>
</dbReference>
<dbReference type="Pfam" id="PF00465">
    <property type="entry name" value="Fe-ADH"/>
    <property type="match status" value="1"/>
</dbReference>
<dbReference type="InterPro" id="IPR034786">
    <property type="entry name" value="MAR"/>
</dbReference>
<dbReference type="Pfam" id="PF25137">
    <property type="entry name" value="ADH_Fe_C"/>
    <property type="match status" value="1"/>
</dbReference>
<dbReference type="Proteomes" id="UP001629392">
    <property type="component" value="Unassembled WGS sequence"/>
</dbReference>
<feature type="domain" description="Alcohol dehydrogenase iron-type/glycerol dehydrogenase GldA" evidence="3">
    <location>
        <begin position="11"/>
        <end position="153"/>
    </location>
</feature>
<accession>A0ABW9EQZ8</accession>
<keyword evidence="1" id="KW-0560">Oxidoreductase</keyword>
<dbReference type="EMBL" id="JAQQCL010000042">
    <property type="protein sequence ID" value="MFM0721304.1"/>
    <property type="molecule type" value="Genomic_DNA"/>
</dbReference>
<dbReference type="InterPro" id="IPR039697">
    <property type="entry name" value="Alcohol_dehydrogenase_Fe"/>
</dbReference>
<dbReference type="CDD" id="cd08177">
    <property type="entry name" value="MAR"/>
    <property type="match status" value="1"/>
</dbReference>
<organism evidence="5 6">
    <name type="scientific">Paraburkholderia strydomiana</name>
    <dbReference type="NCBI Taxonomy" id="1245417"/>
    <lineage>
        <taxon>Bacteria</taxon>
        <taxon>Pseudomonadati</taxon>
        <taxon>Pseudomonadota</taxon>
        <taxon>Betaproteobacteria</taxon>
        <taxon>Burkholderiales</taxon>
        <taxon>Burkholderiaceae</taxon>
        <taxon>Paraburkholderia</taxon>
    </lineage>
</organism>
<dbReference type="Gene3D" id="1.20.1090.10">
    <property type="entry name" value="Dehydroquinate synthase-like - alpha domain"/>
    <property type="match status" value="1"/>
</dbReference>
<proteinExistence type="predicted"/>
<name>A0ABW9EQZ8_9BURK</name>
<dbReference type="Gene3D" id="3.40.50.1970">
    <property type="match status" value="1"/>
</dbReference>
<keyword evidence="2" id="KW-0520">NAD</keyword>
<reference evidence="5 6" key="1">
    <citation type="journal article" date="2024" name="Chem. Sci.">
        <title>Discovery of megapolipeptins by genome mining of a Burkholderiales bacteria collection.</title>
        <authorList>
            <person name="Paulo B.S."/>
            <person name="Recchia M.J.J."/>
            <person name="Lee S."/>
            <person name="Fergusson C.H."/>
            <person name="Romanowski S.B."/>
            <person name="Hernandez A."/>
            <person name="Krull N."/>
            <person name="Liu D.Y."/>
            <person name="Cavanagh H."/>
            <person name="Bos A."/>
            <person name="Gray C.A."/>
            <person name="Murphy B.T."/>
            <person name="Linington R.G."/>
            <person name="Eustaquio A.S."/>
        </authorList>
    </citation>
    <scope>NUCLEOTIDE SEQUENCE [LARGE SCALE GENOMIC DNA]</scope>
    <source>
        <strain evidence="5 6">RL17-350-BIC-E</strain>
    </source>
</reference>
<comment type="caution">
    <text evidence="5">The sequence shown here is derived from an EMBL/GenBank/DDBJ whole genome shotgun (WGS) entry which is preliminary data.</text>
</comment>